<evidence type="ECO:0000259" key="5">
    <source>
        <dbReference type="PROSITE" id="PS50966"/>
    </source>
</evidence>
<evidence type="ECO:0000256" key="3">
    <source>
        <dbReference type="ARBA" id="ARBA00022833"/>
    </source>
</evidence>
<sequence length="183" mass="20596">MSLTWGTSLSNIVSMKCWRGCGLQTLEARYLDGIPLEKWTWSYDGGLRYGHMTSNLAECINSILKGTHHFVLKGSHVWCKLVLKDIGENAEITNSMTSVCHSQPNLVFRVKQPVRPNRGVISGANLVDLIQMTCGCRRFQALRYSCTHAIAACASKRIDCMTYAYWKSEFSLVLDESMWPPPS</sequence>
<accession>A0ABR0NN24</accession>
<keyword evidence="3" id="KW-0862">Zinc</keyword>
<organism evidence="6 7">
    <name type="scientific">Gossypium arboreum</name>
    <name type="common">Tree cotton</name>
    <name type="synonym">Gossypium nanking</name>
    <dbReference type="NCBI Taxonomy" id="29729"/>
    <lineage>
        <taxon>Eukaryota</taxon>
        <taxon>Viridiplantae</taxon>
        <taxon>Streptophyta</taxon>
        <taxon>Embryophyta</taxon>
        <taxon>Tracheophyta</taxon>
        <taxon>Spermatophyta</taxon>
        <taxon>Magnoliopsida</taxon>
        <taxon>eudicotyledons</taxon>
        <taxon>Gunneridae</taxon>
        <taxon>Pentapetalae</taxon>
        <taxon>rosids</taxon>
        <taxon>malvids</taxon>
        <taxon>Malvales</taxon>
        <taxon>Malvaceae</taxon>
        <taxon>Malvoideae</taxon>
        <taxon>Gossypium</taxon>
    </lineage>
</organism>
<proteinExistence type="predicted"/>
<reference evidence="6 7" key="1">
    <citation type="submission" date="2023-03" db="EMBL/GenBank/DDBJ databases">
        <title>WGS of Gossypium arboreum.</title>
        <authorList>
            <person name="Yu D."/>
        </authorList>
    </citation>
    <scope>NUCLEOTIDE SEQUENCE [LARGE SCALE GENOMIC DNA]</scope>
    <source>
        <tissue evidence="6">Leaf</tissue>
    </source>
</reference>
<dbReference type="EMBL" id="JARKNE010000009">
    <property type="protein sequence ID" value="KAK5802402.1"/>
    <property type="molecule type" value="Genomic_DNA"/>
</dbReference>
<gene>
    <name evidence="6" type="ORF">PVK06_029993</name>
</gene>
<feature type="domain" description="SWIM-type" evidence="5">
    <location>
        <begin position="108"/>
        <end position="157"/>
    </location>
</feature>
<evidence type="ECO:0000313" key="6">
    <source>
        <dbReference type="EMBL" id="KAK5802402.1"/>
    </source>
</evidence>
<comment type="caution">
    <text evidence="6">The sequence shown here is derived from an EMBL/GenBank/DDBJ whole genome shotgun (WGS) entry which is preliminary data.</text>
</comment>
<dbReference type="InterPro" id="IPR007527">
    <property type="entry name" value="Znf_SWIM"/>
</dbReference>
<name>A0ABR0NN24_GOSAR</name>
<protein>
    <recommendedName>
        <fullName evidence="5">SWIM-type domain-containing protein</fullName>
    </recommendedName>
</protein>
<keyword evidence="7" id="KW-1185">Reference proteome</keyword>
<evidence type="ECO:0000256" key="4">
    <source>
        <dbReference type="PROSITE-ProRule" id="PRU00325"/>
    </source>
</evidence>
<dbReference type="InterPro" id="IPR006564">
    <property type="entry name" value="Znf_PMZ"/>
</dbReference>
<dbReference type="PROSITE" id="PS50966">
    <property type="entry name" value="ZF_SWIM"/>
    <property type="match status" value="1"/>
</dbReference>
<evidence type="ECO:0000313" key="7">
    <source>
        <dbReference type="Proteomes" id="UP001358586"/>
    </source>
</evidence>
<dbReference type="Proteomes" id="UP001358586">
    <property type="component" value="Chromosome 9"/>
</dbReference>
<dbReference type="SMART" id="SM00575">
    <property type="entry name" value="ZnF_PMZ"/>
    <property type="match status" value="1"/>
</dbReference>
<keyword evidence="2 4" id="KW-0863">Zinc-finger</keyword>
<evidence type="ECO:0000256" key="1">
    <source>
        <dbReference type="ARBA" id="ARBA00022723"/>
    </source>
</evidence>
<keyword evidence="1" id="KW-0479">Metal-binding</keyword>
<evidence type="ECO:0000256" key="2">
    <source>
        <dbReference type="ARBA" id="ARBA00022771"/>
    </source>
</evidence>
<dbReference type="Pfam" id="PF04434">
    <property type="entry name" value="SWIM"/>
    <property type="match status" value="1"/>
</dbReference>